<evidence type="ECO:0000256" key="6">
    <source>
        <dbReference type="ARBA" id="ARBA00023004"/>
    </source>
</evidence>
<evidence type="ECO:0000256" key="9">
    <source>
        <dbReference type="RuleBase" id="RU000461"/>
    </source>
</evidence>
<dbReference type="Proteomes" id="UP000218231">
    <property type="component" value="Unassembled WGS sequence"/>
</dbReference>
<keyword evidence="11" id="KW-1185">Reference proteome</keyword>
<dbReference type="InterPro" id="IPR002401">
    <property type="entry name" value="Cyt_P450_E_grp-I"/>
</dbReference>
<keyword evidence="4 8" id="KW-0479">Metal-binding</keyword>
<dbReference type="InterPro" id="IPR036396">
    <property type="entry name" value="Cyt_P450_sf"/>
</dbReference>
<comment type="caution">
    <text evidence="10">The sequence shown here is derived from an EMBL/GenBank/DDBJ whole genome shotgun (WGS) entry which is preliminary data.</text>
</comment>
<dbReference type="PRINTS" id="PR00385">
    <property type="entry name" value="P450"/>
</dbReference>
<evidence type="ECO:0008006" key="12">
    <source>
        <dbReference type="Google" id="ProtNLM"/>
    </source>
</evidence>
<keyword evidence="6 8" id="KW-0408">Iron</keyword>
<dbReference type="SUPFAM" id="SSF48264">
    <property type="entry name" value="Cytochrome P450"/>
    <property type="match status" value="1"/>
</dbReference>
<reference evidence="10 11" key="1">
    <citation type="journal article" date="2017" name="Curr. Biol.">
        <title>Genome architecture and evolution of a unichromosomal asexual nematode.</title>
        <authorList>
            <person name="Fradin H."/>
            <person name="Zegar C."/>
            <person name="Gutwein M."/>
            <person name="Lucas J."/>
            <person name="Kovtun M."/>
            <person name="Corcoran D."/>
            <person name="Baugh L.R."/>
            <person name="Kiontke K."/>
            <person name="Gunsalus K."/>
            <person name="Fitch D.H."/>
            <person name="Piano F."/>
        </authorList>
    </citation>
    <scope>NUCLEOTIDE SEQUENCE [LARGE SCALE GENOMIC DNA]</scope>
    <source>
        <strain evidence="10">PF1309</strain>
    </source>
</reference>
<dbReference type="OrthoDB" id="3945418at2759"/>
<evidence type="ECO:0000313" key="10">
    <source>
        <dbReference type="EMBL" id="PAV74461.1"/>
    </source>
</evidence>
<dbReference type="STRING" id="2018661.A0A2A2KKH8"/>
<dbReference type="PRINTS" id="PR00463">
    <property type="entry name" value="EP450I"/>
</dbReference>
<feature type="binding site" description="axial binding residue" evidence="8">
    <location>
        <position position="326"/>
    </location>
    <ligand>
        <name>heme</name>
        <dbReference type="ChEBI" id="CHEBI:30413"/>
    </ligand>
    <ligandPart>
        <name>Fe</name>
        <dbReference type="ChEBI" id="CHEBI:18248"/>
    </ligandPart>
</feature>
<evidence type="ECO:0000256" key="1">
    <source>
        <dbReference type="ARBA" id="ARBA00001971"/>
    </source>
</evidence>
<dbReference type="GO" id="GO:0005506">
    <property type="term" value="F:iron ion binding"/>
    <property type="evidence" value="ECO:0007669"/>
    <property type="project" value="InterPro"/>
</dbReference>
<dbReference type="AlphaFoldDB" id="A0A2A2KKH8"/>
<protein>
    <recommendedName>
        <fullName evidence="12">Cytochrome P450</fullName>
    </recommendedName>
</protein>
<evidence type="ECO:0000256" key="2">
    <source>
        <dbReference type="ARBA" id="ARBA00010617"/>
    </source>
</evidence>
<dbReference type="GO" id="GO:0020037">
    <property type="term" value="F:heme binding"/>
    <property type="evidence" value="ECO:0007669"/>
    <property type="project" value="InterPro"/>
</dbReference>
<proteinExistence type="inferred from homology"/>
<dbReference type="InterPro" id="IPR001128">
    <property type="entry name" value="Cyt_P450"/>
</dbReference>
<organism evidence="10 11">
    <name type="scientific">Diploscapter pachys</name>
    <dbReference type="NCBI Taxonomy" id="2018661"/>
    <lineage>
        <taxon>Eukaryota</taxon>
        <taxon>Metazoa</taxon>
        <taxon>Ecdysozoa</taxon>
        <taxon>Nematoda</taxon>
        <taxon>Chromadorea</taxon>
        <taxon>Rhabditida</taxon>
        <taxon>Rhabditina</taxon>
        <taxon>Rhabditomorpha</taxon>
        <taxon>Rhabditoidea</taxon>
        <taxon>Rhabditidae</taxon>
        <taxon>Diploscapter</taxon>
    </lineage>
</organism>
<gene>
    <name evidence="10" type="ORF">WR25_02446</name>
</gene>
<dbReference type="GO" id="GO:0016705">
    <property type="term" value="F:oxidoreductase activity, acting on paired donors, with incorporation or reduction of molecular oxygen"/>
    <property type="evidence" value="ECO:0007669"/>
    <property type="project" value="InterPro"/>
</dbReference>
<evidence type="ECO:0000256" key="8">
    <source>
        <dbReference type="PIRSR" id="PIRSR602401-1"/>
    </source>
</evidence>
<dbReference type="GO" id="GO:0004497">
    <property type="term" value="F:monooxygenase activity"/>
    <property type="evidence" value="ECO:0007669"/>
    <property type="project" value="UniProtKB-KW"/>
</dbReference>
<evidence type="ECO:0000313" key="11">
    <source>
        <dbReference type="Proteomes" id="UP000218231"/>
    </source>
</evidence>
<comment type="similarity">
    <text evidence="2 9">Belongs to the cytochrome P450 family.</text>
</comment>
<evidence type="ECO:0000256" key="5">
    <source>
        <dbReference type="ARBA" id="ARBA00023002"/>
    </source>
</evidence>
<dbReference type="Gene3D" id="1.10.630.10">
    <property type="entry name" value="Cytochrome P450"/>
    <property type="match status" value="1"/>
</dbReference>
<sequence length="377" mass="43642">MRGQNPGLGNLNGDEWYRLRSAVQQIMMRPQAVYAYLPFTNQVTQSLINHIKNETQRDGQVDMRRVAGRWSLESAGNTVFEKRLGALGDNIKWADRLVDVNKEIFQLSARMKFGFPFYRYFKMPQWKRMIELEDTFYAEADKLMDEAIEKLQSKENPENLLFASCLINKPELNKRDIKVIMLSLFADGLSTTAPMFVYNLFNIAIHKDIQERLRKEINEAVGKDEAIDVAHLQKMPLLRACVKETFRFFPIGTEISRIPTKDVVLSGYLVPAGTPIDINTNVLMTSPKFFSDPLKFKPERWLRENEKKEQAHPFAILPFGFGPRMCAGRRFAEQDLHVTLAKLVQSFDIDHKHEPIRQIYETLLLPAGDCRFHMKPL</sequence>
<dbReference type="EMBL" id="LIAE01008330">
    <property type="protein sequence ID" value="PAV74461.1"/>
    <property type="molecule type" value="Genomic_DNA"/>
</dbReference>
<name>A0A2A2KKH8_9BILA</name>
<keyword evidence="7 9" id="KW-0503">Monooxygenase</keyword>
<dbReference type="PANTHER" id="PTHR24279">
    <property type="entry name" value="CYTOCHROME P450"/>
    <property type="match status" value="1"/>
</dbReference>
<dbReference type="PROSITE" id="PS00086">
    <property type="entry name" value="CYTOCHROME_P450"/>
    <property type="match status" value="1"/>
</dbReference>
<accession>A0A2A2KKH8</accession>
<comment type="cofactor">
    <cofactor evidence="1 8">
        <name>heme</name>
        <dbReference type="ChEBI" id="CHEBI:30413"/>
    </cofactor>
</comment>
<dbReference type="PANTHER" id="PTHR24279:SF120">
    <property type="entry name" value="CYTOCHROME P450"/>
    <property type="match status" value="1"/>
</dbReference>
<evidence type="ECO:0000256" key="3">
    <source>
        <dbReference type="ARBA" id="ARBA00022617"/>
    </source>
</evidence>
<dbReference type="InterPro" id="IPR050479">
    <property type="entry name" value="CYP11_CYP27_families"/>
</dbReference>
<keyword evidence="5 9" id="KW-0560">Oxidoreductase</keyword>
<dbReference type="Pfam" id="PF00067">
    <property type="entry name" value="p450"/>
    <property type="match status" value="1"/>
</dbReference>
<evidence type="ECO:0000256" key="4">
    <source>
        <dbReference type="ARBA" id="ARBA00022723"/>
    </source>
</evidence>
<keyword evidence="3 8" id="KW-0349">Heme</keyword>
<dbReference type="InterPro" id="IPR017972">
    <property type="entry name" value="Cyt_P450_CS"/>
</dbReference>
<evidence type="ECO:0000256" key="7">
    <source>
        <dbReference type="ARBA" id="ARBA00023033"/>
    </source>
</evidence>
<dbReference type="CDD" id="cd11054">
    <property type="entry name" value="CYP24A1-like"/>
    <property type="match status" value="1"/>
</dbReference>